<feature type="domain" description="SH3b" evidence="5">
    <location>
        <begin position="145"/>
        <end position="209"/>
    </location>
</feature>
<evidence type="ECO:0000259" key="5">
    <source>
        <dbReference type="PROSITE" id="PS51781"/>
    </source>
</evidence>
<evidence type="ECO:0000259" key="6">
    <source>
        <dbReference type="PROSITE" id="PS51935"/>
    </source>
</evidence>
<dbReference type="RefSeq" id="WP_216457308.1">
    <property type="nucleotide sequence ID" value="NZ_JAHLQL010000004.1"/>
</dbReference>
<gene>
    <name evidence="7" type="ORF">KQI89_12290</name>
</gene>
<feature type="domain" description="SH3b" evidence="5">
    <location>
        <begin position="226"/>
        <end position="289"/>
    </location>
</feature>
<feature type="compositionally biased region" description="Pro residues" evidence="4">
    <location>
        <begin position="295"/>
        <end position="307"/>
    </location>
</feature>
<sequence>MNKKKISIFLLSTSIISGTSFLDKPTYAVENDTTKVKEVKIQSSTEVKVPKGEVINVSTKLNLRESPSTDSSIIGHLIKGEQFDIKGKSDDWYNVDFNGKVGYIHKNFVKELNSNTESVPKDSVKETPVATKSPSENPSVKSPASAQGEVTNVSTSLRIRDNASTNSNIVGYLKNGDKLTIKGSYGDWYNIEFNGTSGYAHKDYIKKIESDTTKPPVETPNENKSSKGEVINVSTNLRMRKEPNTNSTIISYLINGQSFNINGKVNDWYFIEFNDKVGYIHKDYVKVLDNNTPSNPNPEKPSNPDPSIPGEVLEDLGLGMVYNVSTNLRLRSKPSTDSNSQVLGYLLPGATFNIIGTSGQWYKVKYAGKIGYLNKSYVKKVSDSEIKNPSNNNDVYNIAFNAMKAHIGSPYVWGGSGELLTTASLNVLKSRYPYETQIGKYDIPSSYIDAGYRAFDCSGLMQWGLKQAGVNIGRSTWDQIKNGVEVSRSDIKPGDLLFFNDLNHVGMYVGDGKWIESPNSRNFVRIIDVPWYKIGRIRRVI</sequence>
<reference evidence="7 8" key="1">
    <citation type="submission" date="2021-06" db="EMBL/GenBank/DDBJ databases">
        <authorList>
            <person name="Sun Q."/>
            <person name="Li D."/>
        </authorList>
    </citation>
    <scope>NUCLEOTIDE SEQUENCE [LARGE SCALE GENOMIC DNA]</scope>
    <source>
        <strain evidence="7 8">MSJ-4</strain>
    </source>
</reference>
<proteinExistence type="predicted"/>
<accession>A0ABS6F3U6</accession>
<dbReference type="InterPro" id="IPR052354">
    <property type="entry name" value="Cell_Wall_Dynamics_Protein"/>
</dbReference>
<dbReference type="PANTHER" id="PTHR34408">
    <property type="entry name" value="FAMILY PROTEIN, PUTATIVE-RELATED"/>
    <property type="match status" value="1"/>
</dbReference>
<dbReference type="Pfam" id="PF08239">
    <property type="entry name" value="SH3_3"/>
    <property type="match status" value="4"/>
</dbReference>
<protein>
    <submittedName>
        <fullName evidence="7">SH3 domain-containing protein</fullName>
    </submittedName>
</protein>
<feature type="region of interest" description="Disordered" evidence="4">
    <location>
        <begin position="290"/>
        <end position="309"/>
    </location>
</feature>
<feature type="domain" description="NlpC/P60" evidence="6">
    <location>
        <begin position="393"/>
        <end position="541"/>
    </location>
</feature>
<feature type="compositionally biased region" description="Polar residues" evidence="4">
    <location>
        <begin position="130"/>
        <end position="155"/>
    </location>
</feature>
<name>A0ABS6F3U6_9CLOT</name>
<evidence type="ECO:0000313" key="8">
    <source>
        <dbReference type="Proteomes" id="UP000736583"/>
    </source>
</evidence>
<dbReference type="PROSITE" id="PS51781">
    <property type="entry name" value="SH3B"/>
    <property type="match status" value="4"/>
</dbReference>
<organism evidence="7 8">
    <name type="scientific">Clostridium simiarum</name>
    <dbReference type="NCBI Taxonomy" id="2841506"/>
    <lineage>
        <taxon>Bacteria</taxon>
        <taxon>Bacillati</taxon>
        <taxon>Bacillota</taxon>
        <taxon>Clostridia</taxon>
        <taxon>Eubacteriales</taxon>
        <taxon>Clostridiaceae</taxon>
        <taxon>Clostridium</taxon>
    </lineage>
</organism>
<evidence type="ECO:0000256" key="1">
    <source>
        <dbReference type="ARBA" id="ARBA00022670"/>
    </source>
</evidence>
<dbReference type="SMART" id="SM00287">
    <property type="entry name" value="SH3b"/>
    <property type="match status" value="4"/>
</dbReference>
<dbReference type="PROSITE" id="PS51935">
    <property type="entry name" value="NLPC_P60"/>
    <property type="match status" value="1"/>
</dbReference>
<evidence type="ECO:0000256" key="3">
    <source>
        <dbReference type="ARBA" id="ARBA00022807"/>
    </source>
</evidence>
<keyword evidence="1" id="KW-0645">Protease</keyword>
<dbReference type="InterPro" id="IPR003646">
    <property type="entry name" value="SH3-like_bac-type"/>
</dbReference>
<keyword evidence="3" id="KW-0788">Thiol protease</keyword>
<dbReference type="EMBL" id="JAHLQL010000004">
    <property type="protein sequence ID" value="MBU5592535.1"/>
    <property type="molecule type" value="Genomic_DNA"/>
</dbReference>
<evidence type="ECO:0000256" key="4">
    <source>
        <dbReference type="SAM" id="MobiDB-lite"/>
    </source>
</evidence>
<dbReference type="PANTHER" id="PTHR34408:SF1">
    <property type="entry name" value="GLYCOSYL HYDROLASE FAMILY 19 DOMAIN-CONTAINING PROTEIN HI_1415"/>
    <property type="match status" value="1"/>
</dbReference>
<feature type="region of interest" description="Disordered" evidence="4">
    <location>
        <begin position="116"/>
        <end position="155"/>
    </location>
</feature>
<dbReference type="InterPro" id="IPR000064">
    <property type="entry name" value="NLP_P60_dom"/>
</dbReference>
<keyword evidence="2" id="KW-0378">Hydrolase</keyword>
<feature type="domain" description="SH3b" evidence="5">
    <location>
        <begin position="50"/>
        <end position="113"/>
    </location>
</feature>
<comment type="caution">
    <text evidence="7">The sequence shown here is derived from an EMBL/GenBank/DDBJ whole genome shotgun (WGS) entry which is preliminary data.</text>
</comment>
<keyword evidence="8" id="KW-1185">Reference proteome</keyword>
<dbReference type="Pfam" id="PF00877">
    <property type="entry name" value="NLPC_P60"/>
    <property type="match status" value="1"/>
</dbReference>
<feature type="domain" description="SH3b" evidence="5">
    <location>
        <begin position="319"/>
        <end position="382"/>
    </location>
</feature>
<dbReference type="Proteomes" id="UP000736583">
    <property type="component" value="Unassembled WGS sequence"/>
</dbReference>
<evidence type="ECO:0000313" key="7">
    <source>
        <dbReference type="EMBL" id="MBU5592535.1"/>
    </source>
</evidence>
<evidence type="ECO:0000256" key="2">
    <source>
        <dbReference type="ARBA" id="ARBA00022801"/>
    </source>
</evidence>